<evidence type="ECO:0000256" key="2">
    <source>
        <dbReference type="ARBA" id="ARBA00005887"/>
    </source>
</evidence>
<dbReference type="EMBL" id="MU005574">
    <property type="protein sequence ID" value="KAF2687913.1"/>
    <property type="molecule type" value="Genomic_DNA"/>
</dbReference>
<evidence type="ECO:0000256" key="9">
    <source>
        <dbReference type="SAM" id="MobiDB-lite"/>
    </source>
</evidence>
<dbReference type="PANTHER" id="PTHR43029">
    <property type="entry name" value="AMMONIUM TRANSPORTER MEP2"/>
    <property type="match status" value="1"/>
</dbReference>
<feature type="transmembrane region" description="Helical" evidence="8">
    <location>
        <begin position="390"/>
        <end position="415"/>
    </location>
</feature>
<feature type="transmembrane region" description="Helical" evidence="8">
    <location>
        <begin position="70"/>
        <end position="88"/>
    </location>
</feature>
<dbReference type="InterPro" id="IPR029020">
    <property type="entry name" value="Ammonium/urea_transptr"/>
</dbReference>
<evidence type="ECO:0000313" key="11">
    <source>
        <dbReference type="EMBL" id="KAF2687913.1"/>
    </source>
</evidence>
<proteinExistence type="inferred from homology"/>
<dbReference type="SUPFAM" id="SSF111352">
    <property type="entry name" value="Ammonium transporter"/>
    <property type="match status" value="1"/>
</dbReference>
<evidence type="ECO:0000256" key="5">
    <source>
        <dbReference type="ARBA" id="ARBA00022989"/>
    </source>
</evidence>
<keyword evidence="7 8" id="KW-0924">Ammonia transport</keyword>
<feature type="transmembrane region" description="Helical" evidence="8">
    <location>
        <begin position="192"/>
        <end position="214"/>
    </location>
</feature>
<dbReference type="GO" id="GO:0008519">
    <property type="term" value="F:ammonium channel activity"/>
    <property type="evidence" value="ECO:0007669"/>
    <property type="project" value="InterPro"/>
</dbReference>
<dbReference type="FunFam" id="1.10.3430.10:FF:000003">
    <property type="entry name" value="Ammonium transporter"/>
    <property type="match status" value="1"/>
</dbReference>
<evidence type="ECO:0000256" key="8">
    <source>
        <dbReference type="RuleBase" id="RU362002"/>
    </source>
</evidence>
<evidence type="ECO:0000256" key="1">
    <source>
        <dbReference type="ARBA" id="ARBA00004141"/>
    </source>
</evidence>
<feature type="transmembrane region" description="Helical" evidence="8">
    <location>
        <begin position="226"/>
        <end position="246"/>
    </location>
</feature>
<feature type="transmembrane region" description="Helical" evidence="8">
    <location>
        <begin position="38"/>
        <end position="58"/>
    </location>
</feature>
<evidence type="ECO:0000259" key="10">
    <source>
        <dbReference type="Pfam" id="PF00909"/>
    </source>
</evidence>
<feature type="transmembrane region" description="Helical" evidence="8">
    <location>
        <begin position="162"/>
        <end position="180"/>
    </location>
</feature>
<feature type="transmembrane region" description="Helical" evidence="8">
    <location>
        <begin position="286"/>
        <end position="304"/>
    </location>
</feature>
<keyword evidence="12" id="KW-1185">Reference proteome</keyword>
<reference evidence="11" key="1">
    <citation type="journal article" date="2020" name="Stud. Mycol.">
        <title>101 Dothideomycetes genomes: a test case for predicting lifestyles and emergence of pathogens.</title>
        <authorList>
            <person name="Haridas S."/>
            <person name="Albert R."/>
            <person name="Binder M."/>
            <person name="Bloem J."/>
            <person name="Labutti K."/>
            <person name="Salamov A."/>
            <person name="Andreopoulos B."/>
            <person name="Baker S."/>
            <person name="Barry K."/>
            <person name="Bills G."/>
            <person name="Bluhm B."/>
            <person name="Cannon C."/>
            <person name="Castanera R."/>
            <person name="Culley D."/>
            <person name="Daum C."/>
            <person name="Ezra D."/>
            <person name="Gonzalez J."/>
            <person name="Henrissat B."/>
            <person name="Kuo A."/>
            <person name="Liang C."/>
            <person name="Lipzen A."/>
            <person name="Lutzoni F."/>
            <person name="Magnuson J."/>
            <person name="Mondo S."/>
            <person name="Nolan M."/>
            <person name="Ohm R."/>
            <person name="Pangilinan J."/>
            <person name="Park H.-J."/>
            <person name="Ramirez L."/>
            <person name="Alfaro M."/>
            <person name="Sun H."/>
            <person name="Tritt A."/>
            <person name="Yoshinaga Y."/>
            <person name="Zwiers L.-H."/>
            <person name="Turgeon B."/>
            <person name="Goodwin S."/>
            <person name="Spatafora J."/>
            <person name="Crous P."/>
            <person name="Grigoriev I."/>
        </authorList>
    </citation>
    <scope>NUCLEOTIDE SEQUENCE</scope>
    <source>
        <strain evidence="11">CBS 122367</strain>
    </source>
</reference>
<keyword evidence="6 8" id="KW-0472">Membrane</keyword>
<protein>
    <recommendedName>
        <fullName evidence="8">Ammonium transporter</fullName>
    </recommendedName>
</protein>
<feature type="transmembrane region" description="Helical" evidence="8">
    <location>
        <begin position="258"/>
        <end position="279"/>
    </location>
</feature>
<keyword evidence="4 8" id="KW-0812">Transmembrane</keyword>
<feature type="transmembrane region" description="Helical" evidence="8">
    <location>
        <begin position="310"/>
        <end position="329"/>
    </location>
</feature>
<dbReference type="Pfam" id="PF00909">
    <property type="entry name" value="Ammonium_transp"/>
    <property type="match status" value="1"/>
</dbReference>
<dbReference type="Gene3D" id="1.10.3430.10">
    <property type="entry name" value="Ammonium transporter AmtB like domains"/>
    <property type="match status" value="1"/>
</dbReference>
<dbReference type="AlphaFoldDB" id="A0A6G1JCQ0"/>
<keyword evidence="3 8" id="KW-0813">Transport</keyword>
<evidence type="ECO:0000313" key="12">
    <source>
        <dbReference type="Proteomes" id="UP000799291"/>
    </source>
</evidence>
<comment type="subcellular location">
    <subcellularLocation>
        <location evidence="8">Cell membrane</location>
        <topology evidence="8">Multi-pass membrane protein</topology>
    </subcellularLocation>
    <subcellularLocation>
        <location evidence="1">Membrane</location>
        <topology evidence="1">Multi-pass membrane protein</topology>
    </subcellularLocation>
</comment>
<feature type="region of interest" description="Disordered" evidence="9">
    <location>
        <begin position="461"/>
        <end position="501"/>
    </location>
</feature>
<keyword evidence="5 8" id="KW-1133">Transmembrane helix</keyword>
<feature type="transmembrane region" description="Helical" evidence="8">
    <location>
        <begin position="128"/>
        <end position="150"/>
    </location>
</feature>
<evidence type="ECO:0000256" key="3">
    <source>
        <dbReference type="ARBA" id="ARBA00022448"/>
    </source>
</evidence>
<dbReference type="NCBIfam" id="TIGR00836">
    <property type="entry name" value="amt"/>
    <property type="match status" value="1"/>
</dbReference>
<feature type="domain" description="Ammonium transporter AmtB-like" evidence="10">
    <location>
        <begin position="39"/>
        <end position="444"/>
    </location>
</feature>
<sequence length="523" mass="57018">MSYSWIGAPAEFNGTNEITGGDSATENLNQWYLAGDQAYIIVASAMVMVMVPGLGFLYSGLARRKSALSLIWACMFSASVITFQWYFWGYSLAFSKTATNGFIGNLDRFGLKGALGAPSAGSPLIPELLYAFYQMQFCTVTGAIIVGAVAERGRLIPMMVFIWLWATLVYCPIACWAWNVNGWFYKWGGLDYAGGGPVEIGSGLSALAYSMVLGRRQEKMMLNFRPHNVSLITLGTVFLWFGWLGFNGGSAFGANLRATMACWNSNLTAMFAAMTWVILDWRLARKWSMVGWCSGCISGLVAATPASGFIPPWASVVLGITTGVVANFATKIKFWIKIDDALDVFAEHGVAGMVGLFFNALFAAPYIIGLDGVNNELFPGGWIMKNWKQMYIQIAYIVACTAYAFVMSAVIAFAIDKTPGLKLRASEEAELLGMDDDQLGEFAYDYVEVRRDYLAWTPAKSDPISEDHAIPQGDRHGISQHSQMLEGKAPSESSHDGAAHTGIAGDRHAVAAGRTELPEKVEH</sequence>
<dbReference type="PROSITE" id="PS01219">
    <property type="entry name" value="AMMONIUM_TRANSP"/>
    <property type="match status" value="1"/>
</dbReference>
<evidence type="ECO:0000256" key="6">
    <source>
        <dbReference type="ARBA" id="ARBA00023136"/>
    </source>
</evidence>
<gene>
    <name evidence="11" type="ORF">K458DRAFT_294831</name>
</gene>
<feature type="transmembrane region" description="Helical" evidence="8">
    <location>
        <begin position="350"/>
        <end position="370"/>
    </location>
</feature>
<feature type="compositionally biased region" description="Basic and acidic residues" evidence="9">
    <location>
        <begin position="463"/>
        <end position="477"/>
    </location>
</feature>
<evidence type="ECO:0000256" key="7">
    <source>
        <dbReference type="ARBA" id="ARBA00023177"/>
    </source>
</evidence>
<organism evidence="11 12">
    <name type="scientific">Lentithecium fluviatile CBS 122367</name>
    <dbReference type="NCBI Taxonomy" id="1168545"/>
    <lineage>
        <taxon>Eukaryota</taxon>
        <taxon>Fungi</taxon>
        <taxon>Dikarya</taxon>
        <taxon>Ascomycota</taxon>
        <taxon>Pezizomycotina</taxon>
        <taxon>Dothideomycetes</taxon>
        <taxon>Pleosporomycetidae</taxon>
        <taxon>Pleosporales</taxon>
        <taxon>Massarineae</taxon>
        <taxon>Lentitheciaceae</taxon>
        <taxon>Lentithecium</taxon>
    </lineage>
</organism>
<comment type="similarity">
    <text evidence="2 8">Belongs to the ammonia transporter channel (TC 1.A.11.2) family.</text>
</comment>
<dbReference type="PANTHER" id="PTHR43029:SF4">
    <property type="entry name" value="AMMONIUM TRANSPORTER MEP1-RELATED"/>
    <property type="match status" value="1"/>
</dbReference>
<dbReference type="OrthoDB" id="534912at2759"/>
<accession>A0A6G1JCQ0</accession>
<evidence type="ECO:0000256" key="4">
    <source>
        <dbReference type="ARBA" id="ARBA00022692"/>
    </source>
</evidence>
<name>A0A6G1JCQ0_9PLEO</name>
<dbReference type="GO" id="GO:0005886">
    <property type="term" value="C:plasma membrane"/>
    <property type="evidence" value="ECO:0007669"/>
    <property type="project" value="UniProtKB-SubCell"/>
</dbReference>
<dbReference type="InterPro" id="IPR024041">
    <property type="entry name" value="NH4_transpt_AmtB-like_dom"/>
</dbReference>
<dbReference type="Proteomes" id="UP000799291">
    <property type="component" value="Unassembled WGS sequence"/>
</dbReference>
<dbReference type="InterPro" id="IPR001905">
    <property type="entry name" value="Ammonium_transpt"/>
</dbReference>
<dbReference type="InterPro" id="IPR018047">
    <property type="entry name" value="Ammonium_transpt_CS"/>
</dbReference>